<dbReference type="Proteomes" id="UP001408356">
    <property type="component" value="Unassembled WGS sequence"/>
</dbReference>
<organism evidence="1 2">
    <name type="scientific">Seiridium unicorne</name>
    <dbReference type="NCBI Taxonomy" id="138068"/>
    <lineage>
        <taxon>Eukaryota</taxon>
        <taxon>Fungi</taxon>
        <taxon>Dikarya</taxon>
        <taxon>Ascomycota</taxon>
        <taxon>Pezizomycotina</taxon>
        <taxon>Sordariomycetes</taxon>
        <taxon>Xylariomycetidae</taxon>
        <taxon>Amphisphaeriales</taxon>
        <taxon>Sporocadaceae</taxon>
        <taxon>Seiridium</taxon>
    </lineage>
</organism>
<dbReference type="EMBL" id="JARVKF010000392">
    <property type="protein sequence ID" value="KAK9418262.1"/>
    <property type="molecule type" value="Genomic_DNA"/>
</dbReference>
<accession>A0ABR2UUH2</accession>
<protein>
    <submittedName>
        <fullName evidence="1">Uncharacterized protein</fullName>
    </submittedName>
</protein>
<gene>
    <name evidence="1" type="ORF">SUNI508_08223</name>
</gene>
<evidence type="ECO:0000313" key="1">
    <source>
        <dbReference type="EMBL" id="KAK9418262.1"/>
    </source>
</evidence>
<proteinExistence type="predicted"/>
<keyword evidence="2" id="KW-1185">Reference proteome</keyword>
<evidence type="ECO:0000313" key="2">
    <source>
        <dbReference type="Proteomes" id="UP001408356"/>
    </source>
</evidence>
<reference evidence="1 2" key="1">
    <citation type="journal article" date="2024" name="J. Plant Pathol.">
        <title>Sequence and assembly of the genome of Seiridium unicorne, isolate CBS 538.82, causal agent of cypress canker disease.</title>
        <authorList>
            <person name="Scali E."/>
            <person name="Rocca G.D."/>
            <person name="Danti R."/>
            <person name="Garbelotto M."/>
            <person name="Barberini S."/>
            <person name="Baroncelli R."/>
            <person name="Emiliani G."/>
        </authorList>
    </citation>
    <scope>NUCLEOTIDE SEQUENCE [LARGE SCALE GENOMIC DNA]</scope>
    <source>
        <strain evidence="1 2">BM-138-508</strain>
    </source>
</reference>
<comment type="caution">
    <text evidence="1">The sequence shown here is derived from an EMBL/GenBank/DDBJ whole genome shotgun (WGS) entry which is preliminary data.</text>
</comment>
<sequence>MAAWGNEADDDYPEAGFPLGILSGMEDELERPQSGLRIASSATGHVPADDQGFEPEDCSCEPVRGPKFGVSAQVYAGLPQAAILGATKAAPVAQTVPVYPNGAEEPAPRAFRFPRDPKQQELCLAGLDARSAAL</sequence>
<name>A0ABR2UUH2_9PEZI</name>